<dbReference type="Proteomes" id="UP001476247">
    <property type="component" value="Unassembled WGS sequence"/>
</dbReference>
<evidence type="ECO:0000313" key="1">
    <source>
        <dbReference type="EMBL" id="GAA5799562.1"/>
    </source>
</evidence>
<accession>A0ABP9XXS6</accession>
<evidence type="ECO:0000313" key="2">
    <source>
        <dbReference type="Proteomes" id="UP001476247"/>
    </source>
</evidence>
<reference evidence="1 2" key="1">
    <citation type="submission" date="2024-04" db="EMBL/GenBank/DDBJ databases">
        <title>genome sequences of Mucor flavus KT1a and Helicostylum pulchrum KT1b strains isolation_sourced from the surface of a dry-aged beef.</title>
        <authorList>
            <person name="Toyotome T."/>
            <person name="Hosono M."/>
            <person name="Torimaru M."/>
            <person name="Fukuda K."/>
            <person name="Mikami N."/>
        </authorList>
    </citation>
    <scope>NUCLEOTIDE SEQUENCE [LARGE SCALE GENOMIC DNA]</scope>
    <source>
        <strain evidence="1 2">KT1b</strain>
    </source>
</reference>
<comment type="caution">
    <text evidence="1">The sequence shown here is derived from an EMBL/GenBank/DDBJ whole genome shotgun (WGS) entry which is preliminary data.</text>
</comment>
<dbReference type="EMBL" id="BAABUJ010000013">
    <property type="protein sequence ID" value="GAA5799562.1"/>
    <property type="molecule type" value="Genomic_DNA"/>
</dbReference>
<gene>
    <name evidence="1" type="ORF">HPULCUR_004978</name>
</gene>
<name>A0ABP9XXS6_9FUNG</name>
<sequence length="103" mass="12270">MYFWKHENHDPNAISDIVDSRVSEDIRSWIEEHVEKHMSWKTFKALLRLNPEDLARLENIASEKSGAAVPFNLSVYYKMVNNIINANRFTFLYIFDLGYYFPH</sequence>
<proteinExistence type="predicted"/>
<protein>
    <submittedName>
        <fullName evidence="1">Uncharacterized protein</fullName>
    </submittedName>
</protein>
<organism evidence="1 2">
    <name type="scientific">Helicostylum pulchrum</name>
    <dbReference type="NCBI Taxonomy" id="562976"/>
    <lineage>
        <taxon>Eukaryota</taxon>
        <taxon>Fungi</taxon>
        <taxon>Fungi incertae sedis</taxon>
        <taxon>Mucoromycota</taxon>
        <taxon>Mucoromycotina</taxon>
        <taxon>Mucoromycetes</taxon>
        <taxon>Mucorales</taxon>
        <taxon>Mucorineae</taxon>
        <taxon>Mucoraceae</taxon>
        <taxon>Helicostylum</taxon>
    </lineage>
</organism>
<keyword evidence="2" id="KW-1185">Reference proteome</keyword>